<accession>A0A4R4A730</accession>
<dbReference type="Proteomes" id="UP000295247">
    <property type="component" value="Unassembled WGS sequence"/>
</dbReference>
<dbReference type="InterPro" id="IPR012337">
    <property type="entry name" value="RNaseH-like_sf"/>
</dbReference>
<reference evidence="1 2" key="1">
    <citation type="submission" date="2019-03" db="EMBL/GenBank/DDBJ databases">
        <title>Genomic Encyclopedia of Type Strains, Phase IV (KMG-IV): sequencing the most valuable type-strain genomes for metagenomic binning, comparative biology and taxonomic classification.</title>
        <authorList>
            <person name="Goeker M."/>
        </authorList>
    </citation>
    <scope>NUCLEOTIDE SEQUENCE [LARGE SCALE GENOMIC DNA]</scope>
    <source>
        <strain evidence="1 2">DSM 203</strain>
    </source>
</reference>
<evidence type="ECO:0000313" key="2">
    <source>
        <dbReference type="Proteomes" id="UP000295247"/>
    </source>
</evidence>
<evidence type="ECO:0008006" key="3">
    <source>
        <dbReference type="Google" id="ProtNLM"/>
    </source>
</evidence>
<sequence>MPDEDRRRYLFAAIDRATRWVYVKTLDDKSAASASGFLERLIAKAPFALSKITLRLSYSFKHYPIPIKPLNSLYWTP</sequence>
<evidence type="ECO:0000313" key="1">
    <source>
        <dbReference type="EMBL" id="TCW34642.1"/>
    </source>
</evidence>
<name>A0A4R4A730_MARGR</name>
<dbReference type="InterPro" id="IPR036397">
    <property type="entry name" value="RNaseH_sf"/>
</dbReference>
<dbReference type="Gene3D" id="3.30.420.10">
    <property type="entry name" value="Ribonuclease H-like superfamily/Ribonuclease H"/>
    <property type="match status" value="1"/>
</dbReference>
<organism evidence="1 2">
    <name type="scientific">Marichromatium gracile</name>
    <name type="common">Chromatium gracile</name>
    <dbReference type="NCBI Taxonomy" id="1048"/>
    <lineage>
        <taxon>Bacteria</taxon>
        <taxon>Pseudomonadati</taxon>
        <taxon>Pseudomonadota</taxon>
        <taxon>Gammaproteobacteria</taxon>
        <taxon>Chromatiales</taxon>
        <taxon>Chromatiaceae</taxon>
        <taxon>Marichromatium</taxon>
    </lineage>
</organism>
<proteinExistence type="predicted"/>
<dbReference type="GO" id="GO:0003676">
    <property type="term" value="F:nucleic acid binding"/>
    <property type="evidence" value="ECO:0007669"/>
    <property type="project" value="InterPro"/>
</dbReference>
<dbReference type="EMBL" id="SMDC01000009">
    <property type="protein sequence ID" value="TCW34642.1"/>
    <property type="molecule type" value="Genomic_DNA"/>
</dbReference>
<gene>
    <name evidence="1" type="ORF">EDC29_1092</name>
</gene>
<comment type="caution">
    <text evidence="1">The sequence shown here is derived from an EMBL/GenBank/DDBJ whole genome shotgun (WGS) entry which is preliminary data.</text>
</comment>
<dbReference type="AlphaFoldDB" id="A0A4R4A730"/>
<protein>
    <recommendedName>
        <fullName evidence="3">Integrase-like protein</fullName>
    </recommendedName>
</protein>
<dbReference type="SUPFAM" id="SSF53098">
    <property type="entry name" value="Ribonuclease H-like"/>
    <property type="match status" value="1"/>
</dbReference>